<name>A0A9D3THZ2_MEGAT</name>
<dbReference type="InterPro" id="IPR004965">
    <property type="entry name" value="Paralemmin"/>
</dbReference>
<reference evidence="8" key="1">
    <citation type="submission" date="2021-01" db="EMBL/GenBank/DDBJ databases">
        <authorList>
            <person name="Zahm M."/>
            <person name="Roques C."/>
            <person name="Cabau C."/>
            <person name="Klopp C."/>
            <person name="Donnadieu C."/>
            <person name="Jouanno E."/>
            <person name="Lampietro C."/>
            <person name="Louis A."/>
            <person name="Herpin A."/>
            <person name="Echchiki A."/>
            <person name="Berthelot C."/>
            <person name="Parey E."/>
            <person name="Roest-Crollius H."/>
            <person name="Braasch I."/>
            <person name="Postlethwait J."/>
            <person name="Bobe J."/>
            <person name="Montfort J."/>
            <person name="Bouchez O."/>
            <person name="Begum T."/>
            <person name="Mejri S."/>
            <person name="Adams A."/>
            <person name="Chen W.-J."/>
            <person name="Guiguen Y."/>
        </authorList>
    </citation>
    <scope>NUCLEOTIDE SEQUENCE</scope>
    <source>
        <strain evidence="8">YG-15Mar2019-1</strain>
        <tissue evidence="8">Brain</tissue>
    </source>
</reference>
<keyword evidence="6" id="KW-0449">Lipoprotein</keyword>
<evidence type="ECO:0008006" key="10">
    <source>
        <dbReference type="Google" id="ProtNLM"/>
    </source>
</evidence>
<evidence type="ECO:0000256" key="7">
    <source>
        <dbReference type="SAM" id="MobiDB-lite"/>
    </source>
</evidence>
<comment type="caution">
    <text evidence="8">The sequence shown here is derived from an EMBL/GenBank/DDBJ whole genome shotgun (WGS) entry which is preliminary data.</text>
</comment>
<proteinExistence type="predicted"/>
<dbReference type="GO" id="GO:0008360">
    <property type="term" value="P:regulation of cell shape"/>
    <property type="evidence" value="ECO:0007669"/>
    <property type="project" value="InterPro"/>
</dbReference>
<gene>
    <name evidence="8" type="ORF">MATL_G00067780</name>
</gene>
<comment type="subcellular location">
    <subcellularLocation>
        <location evidence="1">Cell membrane</location>
        <topology evidence="1">Lipid-anchor</topology>
        <orientation evidence="1">Cytoplasmic side</orientation>
    </subcellularLocation>
</comment>
<evidence type="ECO:0000256" key="1">
    <source>
        <dbReference type="ARBA" id="ARBA00004342"/>
    </source>
</evidence>
<dbReference type="PANTHER" id="PTHR10498">
    <property type="entry name" value="PARALEMMIN-RELATED"/>
    <property type="match status" value="1"/>
</dbReference>
<evidence type="ECO:0000256" key="4">
    <source>
        <dbReference type="ARBA" id="ARBA00023054"/>
    </source>
</evidence>
<sequence>MAEVVIHKERLQAGTQPGTKVGEEEGCRRQAEQDLPQVNTMEDTSHRLEGQIGLLEKEESQMFEKEQALREQRGEVERDSDGVQRILLKQDGALYSTDVVKYIVSQNSDLLELHSRTPITASGDQRLPRNTAEHTMEISVGKDRKTGGMKILSVSAVDPGELYQRGVKVYDDGCRVVYEVRSGGTTTLENGVHPWSSSEVDELLKCVGQAYGRGDGAGVTVTLADLDSAAAAAAATGPPDYGDEAPEPPGAEPVTVIFVGEEQPRDSAFDSAAAQGDIVLIDEDDEKSLREKTVTDVSTMDGNAADLVAGRPLSVSSELSSEEKEESSVIELPPPLPQKKRRCRCCTVM</sequence>
<accession>A0A9D3THZ2</accession>
<keyword evidence="5" id="KW-0472">Membrane</keyword>
<protein>
    <recommendedName>
        <fullName evidence="10">Paralemmin-2</fullName>
    </recommendedName>
</protein>
<evidence type="ECO:0000256" key="6">
    <source>
        <dbReference type="ARBA" id="ARBA00023288"/>
    </source>
</evidence>
<dbReference type="Proteomes" id="UP001046870">
    <property type="component" value="Chromosome 4"/>
</dbReference>
<keyword evidence="9" id="KW-1185">Reference proteome</keyword>
<evidence type="ECO:0000313" key="9">
    <source>
        <dbReference type="Proteomes" id="UP001046870"/>
    </source>
</evidence>
<dbReference type="PANTHER" id="PTHR10498:SF10">
    <property type="entry name" value="PALM2 AND AKAP2 FUSION-RELATED"/>
    <property type="match status" value="1"/>
</dbReference>
<dbReference type="AlphaFoldDB" id="A0A9D3THZ2"/>
<evidence type="ECO:0000313" key="8">
    <source>
        <dbReference type="EMBL" id="KAG7481511.1"/>
    </source>
</evidence>
<evidence type="ECO:0000256" key="2">
    <source>
        <dbReference type="ARBA" id="ARBA00022475"/>
    </source>
</evidence>
<feature type="region of interest" description="Disordered" evidence="7">
    <location>
        <begin position="311"/>
        <end position="338"/>
    </location>
</feature>
<dbReference type="Pfam" id="PF03285">
    <property type="entry name" value="Paralemmin"/>
    <property type="match status" value="1"/>
</dbReference>
<evidence type="ECO:0000256" key="3">
    <source>
        <dbReference type="ARBA" id="ARBA00022553"/>
    </source>
</evidence>
<dbReference type="GO" id="GO:0005886">
    <property type="term" value="C:plasma membrane"/>
    <property type="evidence" value="ECO:0007669"/>
    <property type="project" value="UniProtKB-SubCell"/>
</dbReference>
<dbReference type="OrthoDB" id="9941155at2759"/>
<organism evidence="8 9">
    <name type="scientific">Megalops atlanticus</name>
    <name type="common">Tarpon</name>
    <name type="synonym">Clupea gigantea</name>
    <dbReference type="NCBI Taxonomy" id="7932"/>
    <lineage>
        <taxon>Eukaryota</taxon>
        <taxon>Metazoa</taxon>
        <taxon>Chordata</taxon>
        <taxon>Craniata</taxon>
        <taxon>Vertebrata</taxon>
        <taxon>Euteleostomi</taxon>
        <taxon>Actinopterygii</taxon>
        <taxon>Neopterygii</taxon>
        <taxon>Teleostei</taxon>
        <taxon>Elopiformes</taxon>
        <taxon>Megalopidae</taxon>
        <taxon>Megalops</taxon>
    </lineage>
</organism>
<keyword evidence="3" id="KW-0597">Phosphoprotein</keyword>
<evidence type="ECO:0000256" key="5">
    <source>
        <dbReference type="ARBA" id="ARBA00023136"/>
    </source>
</evidence>
<keyword evidence="2" id="KW-1003">Cell membrane</keyword>
<keyword evidence="4" id="KW-0175">Coiled coil</keyword>
<dbReference type="EMBL" id="JAFDVH010000004">
    <property type="protein sequence ID" value="KAG7481511.1"/>
    <property type="molecule type" value="Genomic_DNA"/>
</dbReference>